<feature type="transmembrane region" description="Helical" evidence="8">
    <location>
        <begin position="315"/>
        <end position="335"/>
    </location>
</feature>
<evidence type="ECO:0000256" key="6">
    <source>
        <dbReference type="ARBA" id="ARBA00023136"/>
    </source>
</evidence>
<feature type="transmembrane region" description="Helical" evidence="8">
    <location>
        <begin position="393"/>
        <end position="410"/>
    </location>
</feature>
<comment type="subcellular location">
    <subcellularLocation>
        <location evidence="1">Cell membrane</location>
        <topology evidence="1">Multi-pass membrane protein</topology>
    </subcellularLocation>
</comment>
<organism evidence="9 10">
    <name type="scientific">Geotalea daltonii (strain DSM 22248 / JCM 15807 / FRC-32)</name>
    <name type="common">Geobacter daltonii</name>
    <dbReference type="NCBI Taxonomy" id="316067"/>
    <lineage>
        <taxon>Bacteria</taxon>
        <taxon>Pseudomonadati</taxon>
        <taxon>Thermodesulfobacteriota</taxon>
        <taxon>Desulfuromonadia</taxon>
        <taxon>Geobacterales</taxon>
        <taxon>Geobacteraceae</taxon>
        <taxon>Geotalea</taxon>
    </lineage>
</organism>
<dbReference type="RefSeq" id="WP_012647222.1">
    <property type="nucleotide sequence ID" value="NC_011979.1"/>
</dbReference>
<dbReference type="GO" id="GO:0046872">
    <property type="term" value="F:metal ion binding"/>
    <property type="evidence" value="ECO:0007669"/>
    <property type="project" value="UniProtKB-KW"/>
</dbReference>
<dbReference type="KEGG" id="geo:Geob_2139"/>
<proteinExistence type="predicted"/>
<dbReference type="GO" id="GO:0071555">
    <property type="term" value="P:cell wall organization"/>
    <property type="evidence" value="ECO:0007669"/>
    <property type="project" value="TreeGrafter"/>
</dbReference>
<dbReference type="GO" id="GO:0044038">
    <property type="term" value="P:cell wall macromolecule biosynthetic process"/>
    <property type="evidence" value="ECO:0007669"/>
    <property type="project" value="TreeGrafter"/>
</dbReference>
<dbReference type="GO" id="GO:0016780">
    <property type="term" value="F:phosphotransferase activity, for other substituted phosphate groups"/>
    <property type="evidence" value="ECO:0007669"/>
    <property type="project" value="InterPro"/>
</dbReference>
<keyword evidence="10" id="KW-1185">Reference proteome</keyword>
<evidence type="ECO:0000256" key="3">
    <source>
        <dbReference type="ARBA" id="ARBA00022679"/>
    </source>
</evidence>
<feature type="transmembrane region" description="Helical" evidence="8">
    <location>
        <begin position="481"/>
        <end position="497"/>
    </location>
</feature>
<evidence type="ECO:0000256" key="5">
    <source>
        <dbReference type="ARBA" id="ARBA00022989"/>
    </source>
</evidence>
<dbReference type="Proteomes" id="UP000007721">
    <property type="component" value="Chromosome"/>
</dbReference>
<keyword evidence="6 8" id="KW-0472">Membrane</keyword>
<feature type="binding site" evidence="7">
    <location>
        <position position="213"/>
    </location>
    <ligand>
        <name>Mg(2+)</name>
        <dbReference type="ChEBI" id="CHEBI:18420"/>
    </ligand>
</feature>
<dbReference type="InterPro" id="IPR000715">
    <property type="entry name" value="Glycosyl_transferase_4"/>
</dbReference>
<evidence type="ECO:0000313" key="9">
    <source>
        <dbReference type="EMBL" id="ACM20493.1"/>
    </source>
</evidence>
<feature type="transmembrane region" description="Helical" evidence="8">
    <location>
        <begin position="289"/>
        <end position="309"/>
    </location>
</feature>
<feature type="transmembrane region" description="Helical" evidence="8">
    <location>
        <begin position="50"/>
        <end position="66"/>
    </location>
</feature>
<comment type="cofactor">
    <cofactor evidence="7">
        <name>Mg(2+)</name>
        <dbReference type="ChEBI" id="CHEBI:18420"/>
    </cofactor>
</comment>
<name>B9M8Z7_GEODF</name>
<dbReference type="STRING" id="316067.Geob_2139"/>
<keyword evidence="5 8" id="KW-1133">Transmembrane helix</keyword>
<keyword evidence="4 8" id="KW-0812">Transmembrane</keyword>
<keyword evidence="3 9" id="KW-0808">Transferase</keyword>
<keyword evidence="7" id="KW-0479">Metal-binding</keyword>
<dbReference type="PANTHER" id="PTHR22926:SF3">
    <property type="entry name" value="UNDECAPRENYL-PHOSPHATE ALPHA-N-ACETYLGLUCOSAMINYL 1-PHOSPHATE TRANSFERASE"/>
    <property type="match status" value="1"/>
</dbReference>
<evidence type="ECO:0000256" key="2">
    <source>
        <dbReference type="ARBA" id="ARBA00022475"/>
    </source>
</evidence>
<feature type="transmembrane region" description="Helical" evidence="8">
    <location>
        <begin position="215"/>
        <end position="235"/>
    </location>
</feature>
<evidence type="ECO:0000256" key="1">
    <source>
        <dbReference type="ARBA" id="ARBA00004651"/>
    </source>
</evidence>
<feature type="transmembrane region" description="Helical" evidence="8">
    <location>
        <begin position="184"/>
        <end position="203"/>
    </location>
</feature>
<feature type="transmembrane region" description="Helical" evidence="8">
    <location>
        <begin position="6"/>
        <end position="29"/>
    </location>
</feature>
<dbReference type="OrthoDB" id="9783652at2"/>
<reference evidence="9 10" key="1">
    <citation type="submission" date="2009-01" db="EMBL/GenBank/DDBJ databases">
        <title>Complete sequence of Geobacter sp. FRC-32.</title>
        <authorList>
            <consortium name="US DOE Joint Genome Institute"/>
            <person name="Lucas S."/>
            <person name="Copeland A."/>
            <person name="Lapidus A."/>
            <person name="Glavina del Rio T."/>
            <person name="Dalin E."/>
            <person name="Tice H."/>
            <person name="Bruce D."/>
            <person name="Goodwin L."/>
            <person name="Pitluck S."/>
            <person name="Saunders E."/>
            <person name="Brettin T."/>
            <person name="Detter J.C."/>
            <person name="Han C."/>
            <person name="Larimer F."/>
            <person name="Land M."/>
            <person name="Hauser L."/>
            <person name="Kyrpides N."/>
            <person name="Ovchinnikova G."/>
            <person name="Kostka J."/>
            <person name="Richardson P."/>
        </authorList>
    </citation>
    <scope>NUCLEOTIDE SEQUENCE [LARGE SCALE GENOMIC DNA]</scope>
    <source>
        <strain evidence="10">DSM 22248 / JCM 15807 / FRC-32</strain>
    </source>
</reference>
<dbReference type="EMBL" id="CP001390">
    <property type="protein sequence ID" value="ACM20493.1"/>
    <property type="molecule type" value="Genomic_DNA"/>
</dbReference>
<feature type="transmembrane region" description="Helical" evidence="8">
    <location>
        <begin position="241"/>
        <end position="263"/>
    </location>
</feature>
<evidence type="ECO:0000256" key="7">
    <source>
        <dbReference type="PIRSR" id="PIRSR600715-1"/>
    </source>
</evidence>
<keyword evidence="7" id="KW-0460">Magnesium</keyword>
<dbReference type="GO" id="GO:0009103">
    <property type="term" value="P:lipopolysaccharide biosynthetic process"/>
    <property type="evidence" value="ECO:0007669"/>
    <property type="project" value="TreeGrafter"/>
</dbReference>
<dbReference type="eggNOG" id="COG0472">
    <property type="taxonomic scope" value="Bacteria"/>
</dbReference>
<evidence type="ECO:0000313" key="10">
    <source>
        <dbReference type="Proteomes" id="UP000007721"/>
    </source>
</evidence>
<dbReference type="PANTHER" id="PTHR22926">
    <property type="entry name" value="PHOSPHO-N-ACETYLMURAMOYL-PENTAPEPTIDE-TRANSFERASE"/>
    <property type="match status" value="1"/>
</dbReference>
<protein>
    <submittedName>
        <fullName evidence="9">UDP-N-acetylglucosamine--undecaprenyl-phosphate N-acetylglucosaminephosphotransferase, putative</fullName>
    </submittedName>
</protein>
<feature type="transmembrane region" description="Helical" evidence="8">
    <location>
        <begin position="417"/>
        <end position="434"/>
    </location>
</feature>
<feature type="transmembrane region" description="Helical" evidence="8">
    <location>
        <begin position="160"/>
        <end position="178"/>
    </location>
</feature>
<accession>B9M8Z7</accession>
<evidence type="ECO:0000256" key="8">
    <source>
        <dbReference type="SAM" id="Phobius"/>
    </source>
</evidence>
<feature type="binding site" evidence="7">
    <location>
        <position position="153"/>
    </location>
    <ligand>
        <name>Mg(2+)</name>
        <dbReference type="ChEBI" id="CHEBI:18420"/>
    </ligand>
</feature>
<feature type="transmembrane region" description="Helical" evidence="8">
    <location>
        <begin position="128"/>
        <end position="148"/>
    </location>
</feature>
<dbReference type="AlphaFoldDB" id="B9M8Z7"/>
<keyword evidence="2" id="KW-1003">Cell membrane</keyword>
<gene>
    <name evidence="9" type="ordered locus">Geob_2139</name>
</gene>
<dbReference type="Pfam" id="PF00953">
    <property type="entry name" value="Glycos_transf_4"/>
    <property type="match status" value="1"/>
</dbReference>
<feature type="transmembrane region" description="Helical" evidence="8">
    <location>
        <begin position="367"/>
        <end position="387"/>
    </location>
</feature>
<evidence type="ECO:0000256" key="4">
    <source>
        <dbReference type="ARBA" id="ARBA00022692"/>
    </source>
</evidence>
<feature type="transmembrane region" description="Helical" evidence="8">
    <location>
        <begin position="533"/>
        <end position="550"/>
    </location>
</feature>
<dbReference type="CDD" id="cd06853">
    <property type="entry name" value="GT_WecA_like"/>
    <property type="match status" value="1"/>
</dbReference>
<sequence>MPLTTYFYIFISALMTSVILIPPISRLAIRVGGIDKPDERKVHCDETPRLGGIAIFSAFLFSTLFFCDIDRQIKGFLSGAVIIFLTGLADDLTNLSPKQKFLGEIIAAAVAVIVGGLELSSLGNPFGLGQITLGPLAIPFTIFAVVGVTNAVNLLDGLDGLAAGGTAIACLAFGTLAYQTGNHSLLALDAALLAAIVGFLRYNTYPATIFMGDSGSLFLGYCMGIFSVMLVTTAAAEISVFVPLVVLAVPIIDTLVVMSNRLFKGKKIFSPDKSHIHHRLLDLGIGHKYCVILVYGISYFLSLFAVVCYRFPEYVLVTVLIVGATFFYIVVNLICRKKIAERIELKSNQPIRETRTYRRMVEFSQRLLVLLKYLLLTILILALFTPSGNNPKVIFTASLLLLLFAILLLLMKDKEDMFLHFALYLNGAFVIFIMENLGRETTLLGIPLLTISNHLFFSLLAVEGAKIFLRKRTDYLISNPFEYLILLIVIAVPLLPTDFTSRYHLLTVAAKSVIMFVAYRLVLLRQVSKNKKIVFATFIALIIFIAKYLMSNDFQL</sequence>
<feature type="transmembrane region" description="Helical" evidence="8">
    <location>
        <begin position="446"/>
        <end position="469"/>
    </location>
</feature>
<dbReference type="HOGENOM" id="CLU_023982_7_0_7"/>
<dbReference type="GO" id="GO:0005886">
    <property type="term" value="C:plasma membrane"/>
    <property type="evidence" value="ECO:0007669"/>
    <property type="project" value="UniProtKB-SubCell"/>
</dbReference>
<feature type="transmembrane region" description="Helical" evidence="8">
    <location>
        <begin position="101"/>
        <end position="122"/>
    </location>
</feature>
<feature type="transmembrane region" description="Helical" evidence="8">
    <location>
        <begin position="503"/>
        <end position="521"/>
    </location>
</feature>